<dbReference type="InterPro" id="IPR011006">
    <property type="entry name" value="CheY-like_superfamily"/>
</dbReference>
<dbReference type="EMBL" id="SJPM01000001">
    <property type="protein sequence ID" value="TWU04074.1"/>
    <property type="molecule type" value="Genomic_DNA"/>
</dbReference>
<evidence type="ECO:0000313" key="5">
    <source>
        <dbReference type="Proteomes" id="UP000316213"/>
    </source>
</evidence>
<accession>A0A5C6B106</accession>
<dbReference type="SUPFAM" id="SSF52172">
    <property type="entry name" value="CheY-like"/>
    <property type="match status" value="1"/>
</dbReference>
<dbReference type="SMART" id="SM00448">
    <property type="entry name" value="REC"/>
    <property type="match status" value="1"/>
</dbReference>
<dbReference type="GO" id="GO:0000160">
    <property type="term" value="P:phosphorelay signal transduction system"/>
    <property type="evidence" value="ECO:0007669"/>
    <property type="project" value="InterPro"/>
</dbReference>
<dbReference type="OrthoDB" id="9813953at2"/>
<dbReference type="PANTHER" id="PTHR44591:SF25">
    <property type="entry name" value="CHEMOTAXIS TWO-COMPONENT RESPONSE REGULATOR"/>
    <property type="match status" value="1"/>
</dbReference>
<evidence type="ECO:0000256" key="2">
    <source>
        <dbReference type="PROSITE-ProRule" id="PRU00169"/>
    </source>
</evidence>
<comment type="caution">
    <text evidence="4">The sequence shown here is derived from an EMBL/GenBank/DDBJ whole genome shotgun (WGS) entry which is preliminary data.</text>
</comment>
<dbReference type="InterPro" id="IPR050595">
    <property type="entry name" value="Bact_response_regulator"/>
</dbReference>
<feature type="modified residue" description="4-aspartylphosphate" evidence="2">
    <location>
        <position position="53"/>
    </location>
</feature>
<gene>
    <name evidence="4" type="primary">cheY_1</name>
    <name evidence="4" type="ORF">Pla100_10100</name>
</gene>
<evidence type="ECO:0000313" key="4">
    <source>
        <dbReference type="EMBL" id="TWU04074.1"/>
    </source>
</evidence>
<protein>
    <submittedName>
        <fullName evidence="4">Chemotaxis protein CheY</fullName>
    </submittedName>
</protein>
<proteinExistence type="predicted"/>
<dbReference type="AlphaFoldDB" id="A0A5C6B106"/>
<name>A0A5C6B106_9BACT</name>
<evidence type="ECO:0000259" key="3">
    <source>
        <dbReference type="PROSITE" id="PS50110"/>
    </source>
</evidence>
<evidence type="ECO:0000256" key="1">
    <source>
        <dbReference type="ARBA" id="ARBA00022553"/>
    </source>
</evidence>
<keyword evidence="1 2" id="KW-0597">Phosphoprotein</keyword>
<organism evidence="4 5">
    <name type="scientific">Neorhodopirellula pilleata</name>
    <dbReference type="NCBI Taxonomy" id="2714738"/>
    <lineage>
        <taxon>Bacteria</taxon>
        <taxon>Pseudomonadati</taxon>
        <taxon>Planctomycetota</taxon>
        <taxon>Planctomycetia</taxon>
        <taxon>Pirellulales</taxon>
        <taxon>Pirellulaceae</taxon>
        <taxon>Neorhodopirellula</taxon>
    </lineage>
</organism>
<feature type="domain" description="Response regulatory" evidence="3">
    <location>
        <begin position="4"/>
        <end position="120"/>
    </location>
</feature>
<dbReference type="Proteomes" id="UP000316213">
    <property type="component" value="Unassembled WGS sequence"/>
</dbReference>
<dbReference type="InterPro" id="IPR001789">
    <property type="entry name" value="Sig_transdc_resp-reg_receiver"/>
</dbReference>
<sequence length="124" mass="12940">MTATVLIVDDSASVRQQVGMALKQSGFQIVEASDGQLGASRIAQGGIDCVICDVNMPNMNGIEMVQKVKSDPKNAGLPIVMLTTEGSKEMIAQAKAAGAKGWIVKPFKAELLIAAVEKLVSVPA</sequence>
<dbReference type="Pfam" id="PF00072">
    <property type="entry name" value="Response_reg"/>
    <property type="match status" value="1"/>
</dbReference>
<dbReference type="RefSeq" id="WP_146576461.1">
    <property type="nucleotide sequence ID" value="NZ_SJPM01000001.1"/>
</dbReference>
<dbReference type="Gene3D" id="3.40.50.2300">
    <property type="match status" value="1"/>
</dbReference>
<reference evidence="4 5" key="1">
    <citation type="submission" date="2019-02" db="EMBL/GenBank/DDBJ databases">
        <title>Deep-cultivation of Planctomycetes and their phenomic and genomic characterization uncovers novel biology.</title>
        <authorList>
            <person name="Wiegand S."/>
            <person name="Jogler M."/>
            <person name="Boedeker C."/>
            <person name="Pinto D."/>
            <person name="Vollmers J."/>
            <person name="Rivas-Marin E."/>
            <person name="Kohn T."/>
            <person name="Peeters S.H."/>
            <person name="Heuer A."/>
            <person name="Rast P."/>
            <person name="Oberbeckmann S."/>
            <person name="Bunk B."/>
            <person name="Jeske O."/>
            <person name="Meyerdierks A."/>
            <person name="Storesund J.E."/>
            <person name="Kallscheuer N."/>
            <person name="Luecker S."/>
            <person name="Lage O.M."/>
            <person name="Pohl T."/>
            <person name="Merkel B.J."/>
            <person name="Hornburger P."/>
            <person name="Mueller R.-W."/>
            <person name="Bruemmer F."/>
            <person name="Labrenz M."/>
            <person name="Spormann A.M."/>
            <person name="Op Den Camp H."/>
            <person name="Overmann J."/>
            <person name="Amann R."/>
            <person name="Jetten M.S.M."/>
            <person name="Mascher T."/>
            <person name="Medema M.H."/>
            <person name="Devos D.P."/>
            <person name="Kaster A.-K."/>
            <person name="Ovreas L."/>
            <person name="Rohde M."/>
            <person name="Galperin M.Y."/>
            <person name="Jogler C."/>
        </authorList>
    </citation>
    <scope>NUCLEOTIDE SEQUENCE [LARGE SCALE GENOMIC DNA]</scope>
    <source>
        <strain evidence="4 5">Pla100</strain>
    </source>
</reference>
<dbReference type="PROSITE" id="PS50110">
    <property type="entry name" value="RESPONSE_REGULATORY"/>
    <property type="match status" value="1"/>
</dbReference>
<keyword evidence="5" id="KW-1185">Reference proteome</keyword>
<dbReference type="PANTHER" id="PTHR44591">
    <property type="entry name" value="STRESS RESPONSE REGULATOR PROTEIN 1"/>
    <property type="match status" value="1"/>
</dbReference>